<dbReference type="PROSITE" id="PS50923">
    <property type="entry name" value="SUSHI"/>
    <property type="match status" value="2"/>
</dbReference>
<evidence type="ECO:0000313" key="8">
    <source>
        <dbReference type="Proteomes" id="UP001482620"/>
    </source>
</evidence>
<sequence length="239" mass="26397">VGLTTCPEPMIPANGIKTGDRYMVNEVVAFSCEPGYTLQGHSHISCMPGTVRRWNYPPPLCIARCGGVLSEMSGVILSPGFPGNYPGNLDCTWQITLPAGYGAHIQFQNFSSEDNHDFLEVRAGPQHSSALIGQFTGSQIPPPLMSTTHLTIIHFYSDHSENRPGFRLTYQAYQLQNCQDPSPFPNGDIVKSDYSAGQSITFQCFSGYVLIGHKVLTCLHGTNRKWNHPFPRCEGKKNF</sequence>
<dbReference type="InterPro" id="IPR051277">
    <property type="entry name" value="SEZ6_CSMD_C4BPB_Regulators"/>
</dbReference>
<dbReference type="PROSITE" id="PS01180">
    <property type="entry name" value="CUB"/>
    <property type="match status" value="1"/>
</dbReference>
<dbReference type="Gene3D" id="2.60.120.290">
    <property type="entry name" value="Spermadhesin, CUB domain"/>
    <property type="match status" value="1"/>
</dbReference>
<feature type="domain" description="Sushi" evidence="6">
    <location>
        <begin position="176"/>
        <end position="235"/>
    </location>
</feature>
<evidence type="ECO:0000256" key="4">
    <source>
        <dbReference type="PROSITE-ProRule" id="PRU00302"/>
    </source>
</evidence>
<evidence type="ECO:0000256" key="2">
    <source>
        <dbReference type="ARBA" id="ARBA00022737"/>
    </source>
</evidence>
<accession>A0ABV0V7S6</accession>
<comment type="caution">
    <text evidence="7">The sequence shown here is derived from an EMBL/GenBank/DDBJ whole genome shotgun (WGS) entry which is preliminary data.</text>
</comment>
<dbReference type="SUPFAM" id="SSF49854">
    <property type="entry name" value="Spermadhesin, CUB domain"/>
    <property type="match status" value="1"/>
</dbReference>
<proteinExistence type="predicted"/>
<dbReference type="InterPro" id="IPR000859">
    <property type="entry name" value="CUB_dom"/>
</dbReference>
<dbReference type="CDD" id="cd00041">
    <property type="entry name" value="CUB"/>
    <property type="match status" value="1"/>
</dbReference>
<dbReference type="SMART" id="SM00032">
    <property type="entry name" value="CCP"/>
    <property type="match status" value="2"/>
</dbReference>
<dbReference type="Gene3D" id="2.10.70.10">
    <property type="entry name" value="Complement Module, domain 1"/>
    <property type="match status" value="2"/>
</dbReference>
<evidence type="ECO:0000259" key="5">
    <source>
        <dbReference type="PROSITE" id="PS01180"/>
    </source>
</evidence>
<feature type="domain" description="Sushi" evidence="6">
    <location>
        <begin position="4"/>
        <end position="63"/>
    </location>
</feature>
<dbReference type="CDD" id="cd00033">
    <property type="entry name" value="CCP"/>
    <property type="match status" value="2"/>
</dbReference>
<dbReference type="Pfam" id="PF00431">
    <property type="entry name" value="CUB"/>
    <property type="match status" value="1"/>
</dbReference>
<evidence type="ECO:0000256" key="1">
    <source>
        <dbReference type="ARBA" id="ARBA00022659"/>
    </source>
</evidence>
<evidence type="ECO:0000313" key="7">
    <source>
        <dbReference type="EMBL" id="MEQ2252725.1"/>
    </source>
</evidence>
<keyword evidence="3" id="KW-1015">Disulfide bond</keyword>
<protein>
    <submittedName>
        <fullName evidence="7">CUB and sushi domain-containing protein 1</fullName>
    </submittedName>
</protein>
<organism evidence="7 8">
    <name type="scientific">Ilyodon furcidens</name>
    <name type="common">goldbreast splitfin</name>
    <dbReference type="NCBI Taxonomy" id="33524"/>
    <lineage>
        <taxon>Eukaryota</taxon>
        <taxon>Metazoa</taxon>
        <taxon>Chordata</taxon>
        <taxon>Craniata</taxon>
        <taxon>Vertebrata</taxon>
        <taxon>Euteleostomi</taxon>
        <taxon>Actinopterygii</taxon>
        <taxon>Neopterygii</taxon>
        <taxon>Teleostei</taxon>
        <taxon>Neoteleostei</taxon>
        <taxon>Acanthomorphata</taxon>
        <taxon>Ovalentaria</taxon>
        <taxon>Atherinomorphae</taxon>
        <taxon>Cyprinodontiformes</taxon>
        <taxon>Goodeidae</taxon>
        <taxon>Ilyodon</taxon>
    </lineage>
</organism>
<dbReference type="SMART" id="SM00042">
    <property type="entry name" value="CUB"/>
    <property type="match status" value="1"/>
</dbReference>
<comment type="caution">
    <text evidence="4">Lacks conserved residue(s) required for the propagation of feature annotation.</text>
</comment>
<reference evidence="7 8" key="1">
    <citation type="submission" date="2021-06" db="EMBL/GenBank/DDBJ databases">
        <authorList>
            <person name="Palmer J.M."/>
        </authorList>
    </citation>
    <scope>NUCLEOTIDE SEQUENCE [LARGE SCALE GENOMIC DNA]</scope>
    <source>
        <strain evidence="8">if_2019</strain>
        <tissue evidence="7">Muscle</tissue>
    </source>
</reference>
<keyword evidence="1 4" id="KW-0768">Sushi</keyword>
<evidence type="ECO:0000259" key="6">
    <source>
        <dbReference type="PROSITE" id="PS50923"/>
    </source>
</evidence>
<name>A0ABV0V7S6_9TELE</name>
<dbReference type="SUPFAM" id="SSF57535">
    <property type="entry name" value="Complement control module/SCR domain"/>
    <property type="match status" value="2"/>
</dbReference>
<dbReference type="PANTHER" id="PTHR45656:SF3">
    <property type="entry name" value="CUB AND SUSHI DOMAIN-CONTAINING PROTEIN 1"/>
    <property type="match status" value="1"/>
</dbReference>
<evidence type="ECO:0000256" key="3">
    <source>
        <dbReference type="ARBA" id="ARBA00023157"/>
    </source>
</evidence>
<dbReference type="InterPro" id="IPR000436">
    <property type="entry name" value="Sushi_SCR_CCP_dom"/>
</dbReference>
<dbReference type="Pfam" id="PF00084">
    <property type="entry name" value="Sushi"/>
    <property type="match status" value="2"/>
</dbReference>
<keyword evidence="8" id="KW-1185">Reference proteome</keyword>
<dbReference type="InterPro" id="IPR035914">
    <property type="entry name" value="Sperma_CUB_dom_sf"/>
</dbReference>
<dbReference type="EMBL" id="JAHRIQ010095642">
    <property type="protein sequence ID" value="MEQ2252725.1"/>
    <property type="molecule type" value="Genomic_DNA"/>
</dbReference>
<gene>
    <name evidence="7" type="primary">CSMD1_5</name>
    <name evidence="7" type="ORF">ILYODFUR_024732</name>
</gene>
<feature type="domain" description="CUB" evidence="5">
    <location>
        <begin position="65"/>
        <end position="173"/>
    </location>
</feature>
<keyword evidence="2" id="KW-0677">Repeat</keyword>
<dbReference type="InterPro" id="IPR035976">
    <property type="entry name" value="Sushi/SCR/CCP_sf"/>
</dbReference>
<dbReference type="Proteomes" id="UP001482620">
    <property type="component" value="Unassembled WGS sequence"/>
</dbReference>
<dbReference type="PANTHER" id="PTHR45656">
    <property type="entry name" value="PROTEIN CBR-CLEC-78"/>
    <property type="match status" value="1"/>
</dbReference>
<feature type="non-terminal residue" evidence="7">
    <location>
        <position position="1"/>
    </location>
</feature>